<protein>
    <submittedName>
        <fullName evidence="2">Uncharacterized protein</fullName>
    </submittedName>
</protein>
<gene>
    <name evidence="2" type="ORF">BDY21DRAFT_394138</name>
</gene>
<dbReference type="Proteomes" id="UP000799766">
    <property type="component" value="Unassembled WGS sequence"/>
</dbReference>
<dbReference type="AlphaFoldDB" id="A0A6A6NZ78"/>
<feature type="compositionally biased region" description="Polar residues" evidence="1">
    <location>
        <begin position="171"/>
        <end position="198"/>
    </location>
</feature>
<name>A0A6A6NZ78_9PEZI</name>
<feature type="region of interest" description="Disordered" evidence="1">
    <location>
        <begin position="117"/>
        <end position="138"/>
    </location>
</feature>
<accession>A0A6A6NZ78</accession>
<keyword evidence="3" id="KW-1185">Reference proteome</keyword>
<evidence type="ECO:0000313" key="3">
    <source>
        <dbReference type="Proteomes" id="UP000799766"/>
    </source>
</evidence>
<proteinExistence type="predicted"/>
<feature type="region of interest" description="Disordered" evidence="1">
    <location>
        <begin position="168"/>
        <end position="198"/>
    </location>
</feature>
<sequence>MAPPRTRLGARRSSGSQVSLKDLSARGASQRLVDQSYEPEVEEDASESSAEVAGRTSPLYSSATRRGAGANGTLQVNVTEHVPASLDTPSGASSDEFFTPIDDIPLNLPPSGGLRSLSSLHSSLPEEDNPLPSTPHRRTSVLDAFSSTPTRRVSLVSPDERLHRRSVNLLDLTQKSPTPPSRSSVARQTTPNTRSPSVLNVFFPRATVE</sequence>
<reference evidence="2" key="1">
    <citation type="journal article" date="2020" name="Stud. Mycol.">
        <title>101 Dothideomycetes genomes: a test case for predicting lifestyles and emergence of pathogens.</title>
        <authorList>
            <person name="Haridas S."/>
            <person name="Albert R."/>
            <person name="Binder M."/>
            <person name="Bloem J."/>
            <person name="Labutti K."/>
            <person name="Salamov A."/>
            <person name="Andreopoulos B."/>
            <person name="Baker S."/>
            <person name="Barry K."/>
            <person name="Bills G."/>
            <person name="Bluhm B."/>
            <person name="Cannon C."/>
            <person name="Castanera R."/>
            <person name="Culley D."/>
            <person name="Daum C."/>
            <person name="Ezra D."/>
            <person name="Gonzalez J."/>
            <person name="Henrissat B."/>
            <person name="Kuo A."/>
            <person name="Liang C."/>
            <person name="Lipzen A."/>
            <person name="Lutzoni F."/>
            <person name="Magnuson J."/>
            <person name="Mondo S."/>
            <person name="Nolan M."/>
            <person name="Ohm R."/>
            <person name="Pangilinan J."/>
            <person name="Park H.-J."/>
            <person name="Ramirez L."/>
            <person name="Alfaro M."/>
            <person name="Sun H."/>
            <person name="Tritt A."/>
            <person name="Yoshinaga Y."/>
            <person name="Zwiers L.-H."/>
            <person name="Turgeon B."/>
            <person name="Goodwin S."/>
            <person name="Spatafora J."/>
            <person name="Crous P."/>
            <person name="Grigoriev I."/>
        </authorList>
    </citation>
    <scope>NUCLEOTIDE SEQUENCE</scope>
    <source>
        <strain evidence="2">ATCC 16933</strain>
    </source>
</reference>
<feature type="region of interest" description="Disordered" evidence="1">
    <location>
        <begin position="1"/>
        <end position="98"/>
    </location>
</feature>
<evidence type="ECO:0000313" key="2">
    <source>
        <dbReference type="EMBL" id="KAF2456563.1"/>
    </source>
</evidence>
<feature type="compositionally biased region" description="Acidic residues" evidence="1">
    <location>
        <begin position="37"/>
        <end position="46"/>
    </location>
</feature>
<dbReference type="EMBL" id="MU001683">
    <property type="protein sequence ID" value="KAF2456563.1"/>
    <property type="molecule type" value="Genomic_DNA"/>
</dbReference>
<organism evidence="2 3">
    <name type="scientific">Lineolata rhizophorae</name>
    <dbReference type="NCBI Taxonomy" id="578093"/>
    <lineage>
        <taxon>Eukaryota</taxon>
        <taxon>Fungi</taxon>
        <taxon>Dikarya</taxon>
        <taxon>Ascomycota</taxon>
        <taxon>Pezizomycotina</taxon>
        <taxon>Dothideomycetes</taxon>
        <taxon>Dothideomycetes incertae sedis</taxon>
        <taxon>Lineolatales</taxon>
        <taxon>Lineolataceae</taxon>
        <taxon>Lineolata</taxon>
    </lineage>
</organism>
<evidence type="ECO:0000256" key="1">
    <source>
        <dbReference type="SAM" id="MobiDB-lite"/>
    </source>
</evidence>